<dbReference type="AlphaFoldDB" id="G2QNZ0"/>
<gene>
    <name evidence="1" type="ORF">MYCTH_2311331</name>
</gene>
<accession>G2QNZ0</accession>
<dbReference type="KEGG" id="mtm:MYCTH_2311331"/>
<organism evidence="1 2">
    <name type="scientific">Thermothelomyces thermophilus (strain ATCC 42464 / BCRC 31852 / DSM 1799)</name>
    <name type="common">Sporotrichum thermophile</name>
    <dbReference type="NCBI Taxonomy" id="573729"/>
    <lineage>
        <taxon>Eukaryota</taxon>
        <taxon>Fungi</taxon>
        <taxon>Dikarya</taxon>
        <taxon>Ascomycota</taxon>
        <taxon>Pezizomycotina</taxon>
        <taxon>Sordariomycetes</taxon>
        <taxon>Sordariomycetidae</taxon>
        <taxon>Sordariales</taxon>
        <taxon>Chaetomiaceae</taxon>
        <taxon>Thermothelomyces</taxon>
    </lineage>
</organism>
<name>G2QNZ0_THET4</name>
<dbReference type="InParanoid" id="G2QNZ0"/>
<dbReference type="EMBL" id="CP003008">
    <property type="protein sequence ID" value="AEO61311.1"/>
    <property type="molecule type" value="Genomic_DNA"/>
</dbReference>
<dbReference type="GeneID" id="11506529"/>
<dbReference type="VEuPathDB" id="FungiDB:MYCTH_2311331"/>
<dbReference type="HOGENOM" id="CLU_1603877_0_0_1"/>
<dbReference type="Proteomes" id="UP000007322">
    <property type="component" value="Chromosome 7"/>
</dbReference>
<dbReference type="OrthoDB" id="10504445at2759"/>
<protein>
    <submittedName>
        <fullName evidence="1">Uncharacterized protein</fullName>
    </submittedName>
</protein>
<sequence length="166" mass="18318">MAVSIRIEPSDFVVPTGPAVVLVKIDREAFQHLAPSMNPLSESDSASAVLRKGKPAVAYAIRQLSDMLFGDDIAPSVIRRVLPQPGVRSPRDSEPLFQSKYVCFYWLRHIPAGEHLSSALVELTSASEPIDNYLDFHAVEVADEDYKVRTIASIFVDEAHLEEAQA</sequence>
<evidence type="ECO:0000313" key="2">
    <source>
        <dbReference type="Proteomes" id="UP000007322"/>
    </source>
</evidence>
<evidence type="ECO:0000313" key="1">
    <source>
        <dbReference type="EMBL" id="AEO61311.1"/>
    </source>
</evidence>
<dbReference type="RefSeq" id="XP_003666556.1">
    <property type="nucleotide sequence ID" value="XM_003666508.1"/>
</dbReference>
<proteinExistence type="predicted"/>
<reference evidence="1 2" key="1">
    <citation type="journal article" date="2011" name="Nat. Biotechnol.">
        <title>Comparative genomic analysis of the thermophilic biomass-degrading fungi Myceliophthora thermophila and Thielavia terrestris.</title>
        <authorList>
            <person name="Berka R.M."/>
            <person name="Grigoriev I.V."/>
            <person name="Otillar R."/>
            <person name="Salamov A."/>
            <person name="Grimwood J."/>
            <person name="Reid I."/>
            <person name="Ishmael N."/>
            <person name="John T."/>
            <person name="Darmond C."/>
            <person name="Moisan M.-C."/>
            <person name="Henrissat B."/>
            <person name="Coutinho P.M."/>
            <person name="Lombard V."/>
            <person name="Natvig D.O."/>
            <person name="Lindquist E."/>
            <person name="Schmutz J."/>
            <person name="Lucas S."/>
            <person name="Harris P."/>
            <person name="Powlowski J."/>
            <person name="Bellemare A."/>
            <person name="Taylor D."/>
            <person name="Butler G."/>
            <person name="de Vries R.P."/>
            <person name="Allijn I.E."/>
            <person name="van den Brink J."/>
            <person name="Ushinsky S."/>
            <person name="Storms R."/>
            <person name="Powell A.J."/>
            <person name="Paulsen I.T."/>
            <person name="Elbourne L.D.H."/>
            <person name="Baker S.E."/>
            <person name="Magnuson J."/>
            <person name="LaBoissiere S."/>
            <person name="Clutterbuck A.J."/>
            <person name="Martinez D."/>
            <person name="Wogulis M."/>
            <person name="de Leon A.L."/>
            <person name="Rey M.W."/>
            <person name="Tsang A."/>
        </authorList>
    </citation>
    <scope>NUCLEOTIDE SEQUENCE [LARGE SCALE GENOMIC DNA]</scope>
    <source>
        <strain evidence="2">ATCC 42464 / BCRC 31852 / DSM 1799</strain>
    </source>
</reference>
<keyword evidence="2" id="KW-1185">Reference proteome</keyword>